<evidence type="ECO:0000313" key="8">
    <source>
        <dbReference type="EMBL" id="EHR79568.1"/>
    </source>
</evidence>
<dbReference type="Pfam" id="PF01991">
    <property type="entry name" value="vATP-synt_E"/>
    <property type="match status" value="1"/>
</dbReference>
<comment type="similarity">
    <text evidence="1 7">Belongs to the V-ATPase E subunit family.</text>
</comment>
<dbReference type="SUPFAM" id="SSF160527">
    <property type="entry name" value="V-type ATPase subunit E-like"/>
    <property type="match status" value="1"/>
</dbReference>
<keyword evidence="6 7" id="KW-0066">ATP synthesis</keyword>
<accession>H3ZKG6</accession>
<evidence type="ECO:0000256" key="5">
    <source>
        <dbReference type="ARBA" id="ARBA00023136"/>
    </source>
</evidence>
<dbReference type="AlphaFoldDB" id="H3ZKG6"/>
<dbReference type="GO" id="GO:0042777">
    <property type="term" value="P:proton motive force-driven plasma membrane ATP synthesis"/>
    <property type="evidence" value="ECO:0007669"/>
    <property type="project" value="UniProtKB-UniRule"/>
</dbReference>
<dbReference type="Gene3D" id="1.20.5.620">
    <property type="entry name" value="F1F0 ATP synthase subunit B, membrane domain"/>
    <property type="match status" value="1"/>
</dbReference>
<dbReference type="KEGG" id="tlt:OCC_09239"/>
<keyword evidence="5 7" id="KW-0472">Membrane</keyword>
<comment type="subcellular location">
    <subcellularLocation>
        <location evidence="7">Cell membrane</location>
        <topology evidence="7">Peripheral membrane protein</topology>
    </subcellularLocation>
</comment>
<keyword evidence="9" id="KW-1185">Reference proteome</keyword>
<evidence type="ECO:0000256" key="1">
    <source>
        <dbReference type="ARBA" id="ARBA00005901"/>
    </source>
</evidence>
<dbReference type="PANTHER" id="PTHR45715">
    <property type="entry name" value="ATPASE H+-TRANSPORTING V1 SUBUNIT E1A-RELATED"/>
    <property type="match status" value="1"/>
</dbReference>
<keyword evidence="4 7" id="KW-0406">Ion transport</keyword>
<evidence type="ECO:0000256" key="3">
    <source>
        <dbReference type="ARBA" id="ARBA00022781"/>
    </source>
</evidence>
<dbReference type="GO" id="GO:0046933">
    <property type="term" value="F:proton-transporting ATP synthase activity, rotational mechanism"/>
    <property type="evidence" value="ECO:0007669"/>
    <property type="project" value="UniProtKB-UniRule"/>
</dbReference>
<dbReference type="EMBL" id="CP006670">
    <property type="protein sequence ID" value="EHR79568.1"/>
    <property type="molecule type" value="Genomic_DNA"/>
</dbReference>
<dbReference type="Proteomes" id="UP000015502">
    <property type="component" value="Chromosome"/>
</dbReference>
<dbReference type="RefSeq" id="WP_004066672.1">
    <property type="nucleotide sequence ID" value="NC_022084.1"/>
</dbReference>
<dbReference type="HAMAP" id="MF_00311">
    <property type="entry name" value="ATP_synth_E_arch"/>
    <property type="match status" value="1"/>
</dbReference>
<evidence type="ECO:0000256" key="7">
    <source>
        <dbReference type="HAMAP-Rule" id="MF_00311"/>
    </source>
</evidence>
<protein>
    <recommendedName>
        <fullName evidence="7">A-type ATP synthase subunit E</fullName>
    </recommendedName>
</protein>
<sequence length="203" mass="23281">MEGAKLIIEEINREAELKIKYILEEAKKKAEELRKEAEKRAKAKAEWIIRKAQTQAELEKQRIIASAKLEVRRKKLALQEELINEVLEALKERLTSISEEEYLEVLKELIIQGIEELGEEKVIVASNKETLALLEKHLDDIKKEAKERLGKDIEIGIGTPIETIGGVVIYNSDGSIRIDNTFEARMERFQSDLRSRIAKTLFG</sequence>
<dbReference type="GeneID" id="16549666"/>
<dbReference type="GO" id="GO:0033178">
    <property type="term" value="C:proton-transporting two-sector ATPase complex, catalytic domain"/>
    <property type="evidence" value="ECO:0007669"/>
    <property type="project" value="InterPro"/>
</dbReference>
<proteinExistence type="inferred from homology"/>
<evidence type="ECO:0000256" key="4">
    <source>
        <dbReference type="ARBA" id="ARBA00023065"/>
    </source>
</evidence>
<evidence type="ECO:0000313" key="9">
    <source>
        <dbReference type="Proteomes" id="UP000015502"/>
    </source>
</evidence>
<dbReference type="PaxDb" id="523849-OCC_09239"/>
<evidence type="ECO:0000256" key="2">
    <source>
        <dbReference type="ARBA" id="ARBA00022448"/>
    </source>
</evidence>
<keyword evidence="8" id="KW-0378">Hydrolase</keyword>
<dbReference type="OrthoDB" id="4691at2157"/>
<dbReference type="GO" id="GO:0005886">
    <property type="term" value="C:plasma membrane"/>
    <property type="evidence" value="ECO:0007669"/>
    <property type="project" value="UniProtKB-SubCell"/>
</dbReference>
<comment type="subunit">
    <text evidence="7">Has multiple subunits with at least A(3), B(3), C, D, E, F, H, I and proteolipid K(x).</text>
</comment>
<name>H3ZKG6_THELN</name>
<dbReference type="NCBIfam" id="NF003049">
    <property type="entry name" value="PRK03963.1"/>
    <property type="match status" value="1"/>
</dbReference>
<reference evidence="8 9" key="1">
    <citation type="journal article" date="2012" name="J. Bacteriol.">
        <title>Genome sequence of the model hyperthermophilic archaeon Thermococcus litoralis NS-C.</title>
        <authorList>
            <person name="Gardner A.F."/>
            <person name="Kumar S."/>
            <person name="Perler F.B."/>
        </authorList>
    </citation>
    <scope>NUCLEOTIDE SEQUENCE [LARGE SCALE GENOMIC DNA]</scope>
    <source>
        <strain evidence="9">ATCC 51850 / DSM 5473 / JCM 8560 / NS-C</strain>
    </source>
</reference>
<comment type="function">
    <text evidence="7">Component of the A-type ATP synthase that produces ATP from ADP in the presence of a proton gradient across the membrane.</text>
</comment>
<keyword evidence="3 7" id="KW-0375">Hydrogen ion transport</keyword>
<gene>
    <name evidence="7" type="primary">atpE</name>
    <name evidence="8" type="ORF">OCC_09239</name>
</gene>
<evidence type="ECO:0000256" key="6">
    <source>
        <dbReference type="ARBA" id="ARBA00023310"/>
    </source>
</evidence>
<dbReference type="GO" id="GO:0046961">
    <property type="term" value="F:proton-transporting ATPase activity, rotational mechanism"/>
    <property type="evidence" value="ECO:0007669"/>
    <property type="project" value="InterPro"/>
</dbReference>
<dbReference type="GO" id="GO:0005524">
    <property type="term" value="F:ATP binding"/>
    <property type="evidence" value="ECO:0007669"/>
    <property type="project" value="UniProtKB-UniRule"/>
</dbReference>
<dbReference type="InterPro" id="IPR002842">
    <property type="entry name" value="ATPase_V1_Esu"/>
</dbReference>
<dbReference type="GO" id="GO:0016787">
    <property type="term" value="F:hydrolase activity"/>
    <property type="evidence" value="ECO:0007669"/>
    <property type="project" value="UniProtKB-KW"/>
</dbReference>
<organism evidence="8 9">
    <name type="scientific">Thermococcus litoralis (strain ATCC 51850 / DSM 5473 / JCM 8560 / NS-C)</name>
    <dbReference type="NCBI Taxonomy" id="523849"/>
    <lineage>
        <taxon>Archaea</taxon>
        <taxon>Methanobacteriati</taxon>
        <taxon>Methanobacteriota</taxon>
        <taxon>Thermococci</taxon>
        <taxon>Thermococcales</taxon>
        <taxon>Thermococcaceae</taxon>
        <taxon>Thermococcus</taxon>
    </lineage>
</organism>
<dbReference type="InterPro" id="IPR038495">
    <property type="entry name" value="ATPase_E_C"/>
</dbReference>
<keyword evidence="7" id="KW-1003">Cell membrane</keyword>
<dbReference type="Gene3D" id="3.30.2320.30">
    <property type="entry name" value="ATP synthase, E subunit, C-terminal"/>
    <property type="match status" value="1"/>
</dbReference>
<dbReference type="STRING" id="523849.OCC_09239"/>
<dbReference type="HOGENOM" id="CLU_105846_1_0_2"/>
<keyword evidence="2 7" id="KW-0813">Transport</keyword>